<dbReference type="InterPro" id="IPR005094">
    <property type="entry name" value="Endonuclease_MobA/VirD2"/>
</dbReference>
<name>A0A369HZV2_9BACT</name>
<evidence type="ECO:0000256" key="1">
    <source>
        <dbReference type="SAM" id="MobiDB-lite"/>
    </source>
</evidence>
<proteinExistence type="predicted"/>
<dbReference type="Proteomes" id="UP000253141">
    <property type="component" value="Unassembled WGS sequence"/>
</dbReference>
<dbReference type="OrthoDB" id="1826980at2"/>
<evidence type="ECO:0000259" key="2">
    <source>
        <dbReference type="Pfam" id="PF03432"/>
    </source>
</evidence>
<evidence type="ECO:0000313" key="3">
    <source>
        <dbReference type="EMBL" id="RDB02292.1"/>
    </source>
</evidence>
<feature type="region of interest" description="Disordered" evidence="1">
    <location>
        <begin position="292"/>
        <end position="386"/>
    </location>
</feature>
<organism evidence="3 4">
    <name type="scientific">Runella aurantiaca</name>
    <dbReference type="NCBI Taxonomy" id="2282308"/>
    <lineage>
        <taxon>Bacteria</taxon>
        <taxon>Pseudomonadati</taxon>
        <taxon>Bacteroidota</taxon>
        <taxon>Cytophagia</taxon>
        <taxon>Cytophagales</taxon>
        <taxon>Spirosomataceae</taxon>
        <taxon>Runella</taxon>
    </lineage>
</organism>
<protein>
    <recommendedName>
        <fullName evidence="2">MobA/VirD2-like nuclease domain-containing protein</fullName>
    </recommendedName>
</protein>
<accession>A0A369HZV2</accession>
<comment type="caution">
    <text evidence="3">The sequence shown here is derived from an EMBL/GenBank/DDBJ whole genome shotgun (WGS) entry which is preliminary data.</text>
</comment>
<evidence type="ECO:0000313" key="4">
    <source>
        <dbReference type="Proteomes" id="UP000253141"/>
    </source>
</evidence>
<dbReference type="EMBL" id="QPIW01000049">
    <property type="protein sequence ID" value="RDB02292.1"/>
    <property type="molecule type" value="Genomic_DNA"/>
</dbReference>
<dbReference type="RefSeq" id="WP_114464595.1">
    <property type="nucleotide sequence ID" value="NZ_QPIW01000049.1"/>
</dbReference>
<feature type="compositionally biased region" description="Polar residues" evidence="1">
    <location>
        <begin position="296"/>
        <end position="313"/>
    </location>
</feature>
<reference evidence="3 4" key="1">
    <citation type="submission" date="2018-07" db="EMBL/GenBank/DDBJ databases">
        <title>Genome analysis of Runella aurantiaca.</title>
        <authorList>
            <person name="Yang X."/>
        </authorList>
    </citation>
    <scope>NUCLEOTIDE SEQUENCE [LARGE SCALE GENOMIC DNA]</scope>
    <source>
        <strain evidence="3 4">YX9</strain>
    </source>
</reference>
<gene>
    <name evidence="3" type="ORF">DVG78_29505</name>
</gene>
<feature type="region of interest" description="Disordered" evidence="1">
    <location>
        <begin position="147"/>
        <end position="179"/>
    </location>
</feature>
<feature type="domain" description="MobA/VirD2-like nuclease" evidence="2">
    <location>
        <begin position="26"/>
        <end position="150"/>
    </location>
</feature>
<sequence length="411" mass="46313">MILKATTVGSVSHARQLGQHLLKRDENELVQVHELSGVATQDLIKGLADMQRLSELTQGKTGLFHVAINPQAHHSGELTPEQWQGCLSKIENEFALSGQPRAVVQHIKDGRSHYHVVYQLTDPDTCKLKRLSMFKIRCKGLGESLEREFGHERTNREPSRKGYSRDEQQQAKRRGETVKDRREAIRELFEASRDSKDFKARLAAAGYTIAKGDRAALVMVNGQGDVFNLSRELGMKLGEVKQYFNGIERDLPELSTVKAQLKARTTDTEPAPRSKAEEQQLLELFKETGEDVAQAQVKTSAEQRMAANDNTKPMPTEEKARRAANDNRPDERPPLPPDKPTALEKFKAFQENAQDQTPTPSVAEQKLAAFREDASDIVPPTKQKTMADYLKEAEELLAKSRERNRGRDLDR</sequence>
<dbReference type="Pfam" id="PF03432">
    <property type="entry name" value="Relaxase"/>
    <property type="match status" value="1"/>
</dbReference>
<dbReference type="AlphaFoldDB" id="A0A369HZV2"/>
<keyword evidence="4" id="KW-1185">Reference proteome</keyword>
<feature type="compositionally biased region" description="Basic and acidic residues" evidence="1">
    <location>
        <begin position="315"/>
        <end position="333"/>
    </location>
</feature>
<feature type="compositionally biased region" description="Polar residues" evidence="1">
    <location>
        <begin position="351"/>
        <end position="362"/>
    </location>
</feature>